<gene>
    <name evidence="2" type="ORF">BST47_22740</name>
</gene>
<evidence type="ECO:0000313" key="3">
    <source>
        <dbReference type="Proteomes" id="UP000192411"/>
    </source>
</evidence>
<name>A0A1X0JIV2_9MYCO</name>
<proteinExistence type="predicted"/>
<keyword evidence="1" id="KW-1133">Transmembrane helix</keyword>
<keyword evidence="3" id="KW-1185">Reference proteome</keyword>
<keyword evidence="1" id="KW-0472">Membrane</keyword>
<feature type="transmembrane region" description="Helical" evidence="1">
    <location>
        <begin position="28"/>
        <end position="49"/>
    </location>
</feature>
<feature type="transmembrane region" description="Helical" evidence="1">
    <location>
        <begin position="61"/>
        <end position="79"/>
    </location>
</feature>
<protein>
    <submittedName>
        <fullName evidence="2">Uncharacterized protein</fullName>
    </submittedName>
</protein>
<dbReference type="Proteomes" id="UP000192411">
    <property type="component" value="Unassembled WGS sequence"/>
</dbReference>
<sequence>MARGERVQASRRGADRDRRRWARFRRAVGSLLIVVGLAVATAHLIAHFANMRVVGALDLLIGFPMAATLVLVGLLLIELQSTPPRSSRRHDRHVM</sequence>
<reference evidence="2 3" key="1">
    <citation type="submission" date="2017-02" db="EMBL/GenBank/DDBJ databases">
        <title>The new phylogeny of genus Mycobacterium.</title>
        <authorList>
            <person name="Tortoli E."/>
            <person name="Trovato A."/>
            <person name="Cirillo D.M."/>
        </authorList>
    </citation>
    <scope>NUCLEOTIDE SEQUENCE [LARGE SCALE GENOMIC DNA]</scope>
    <source>
        <strain evidence="2 3">DSM 44338</strain>
    </source>
</reference>
<comment type="caution">
    <text evidence="2">The sequence shown here is derived from an EMBL/GenBank/DDBJ whole genome shotgun (WGS) entry which is preliminary data.</text>
</comment>
<dbReference type="EMBL" id="MVIM01000014">
    <property type="protein sequence ID" value="ORB62803.1"/>
    <property type="molecule type" value="Genomic_DNA"/>
</dbReference>
<keyword evidence="1" id="KW-0812">Transmembrane</keyword>
<evidence type="ECO:0000313" key="2">
    <source>
        <dbReference type="EMBL" id="ORB62803.1"/>
    </source>
</evidence>
<dbReference type="AlphaFoldDB" id="A0A1X0JIV2"/>
<organism evidence="2 3">
    <name type="scientific">Mycolicibacterium tusciae</name>
    <dbReference type="NCBI Taxonomy" id="75922"/>
    <lineage>
        <taxon>Bacteria</taxon>
        <taxon>Bacillati</taxon>
        <taxon>Actinomycetota</taxon>
        <taxon>Actinomycetes</taxon>
        <taxon>Mycobacteriales</taxon>
        <taxon>Mycobacteriaceae</taxon>
        <taxon>Mycolicibacterium</taxon>
    </lineage>
</organism>
<evidence type="ECO:0000256" key="1">
    <source>
        <dbReference type="SAM" id="Phobius"/>
    </source>
</evidence>
<accession>A0A1X0JIV2</accession>